<dbReference type="SUPFAM" id="SSF48264">
    <property type="entry name" value="Cytochrome P450"/>
    <property type="match status" value="1"/>
</dbReference>
<keyword evidence="4" id="KW-1185">Reference proteome</keyword>
<dbReference type="GO" id="GO:0016705">
    <property type="term" value="F:oxidoreductase activity, acting on paired donors, with incorporation or reduction of molecular oxygen"/>
    <property type="evidence" value="ECO:0007669"/>
    <property type="project" value="InterPro"/>
</dbReference>
<dbReference type="GO" id="GO:0004497">
    <property type="term" value="F:monooxygenase activity"/>
    <property type="evidence" value="ECO:0007669"/>
    <property type="project" value="InterPro"/>
</dbReference>
<evidence type="ECO:0000256" key="2">
    <source>
        <dbReference type="SAM" id="MobiDB-lite"/>
    </source>
</evidence>
<dbReference type="KEGG" id="ssyi:EKG83_20260"/>
<feature type="compositionally biased region" description="Basic and acidic residues" evidence="2">
    <location>
        <begin position="319"/>
        <end position="330"/>
    </location>
</feature>
<evidence type="ECO:0000313" key="4">
    <source>
        <dbReference type="Proteomes" id="UP000325787"/>
    </source>
</evidence>
<reference evidence="4" key="1">
    <citation type="journal article" date="2021" name="Curr. Microbiol.">
        <title>Complete genome of nocamycin-producing strain Saccharothrix syringae NRRL B-16468 reveals the biosynthetic potential for secondary metabolites.</title>
        <authorList>
            <person name="Mo X."/>
            <person name="Yang S."/>
        </authorList>
    </citation>
    <scope>NUCLEOTIDE SEQUENCE [LARGE SCALE GENOMIC DNA]</scope>
    <source>
        <strain evidence="4">ATCC 51364 / DSM 43886 / JCM 6844 / KCTC 9398 / NBRC 14523 / NRRL B-16468 / INA 2240</strain>
    </source>
</reference>
<dbReference type="GO" id="GO:0005506">
    <property type="term" value="F:iron ion binding"/>
    <property type="evidence" value="ECO:0007669"/>
    <property type="project" value="InterPro"/>
</dbReference>
<evidence type="ECO:0000313" key="3">
    <source>
        <dbReference type="EMBL" id="QFZ24375.1"/>
    </source>
</evidence>
<dbReference type="Gene3D" id="1.10.630.10">
    <property type="entry name" value="Cytochrome P450"/>
    <property type="match status" value="1"/>
</dbReference>
<dbReference type="Pfam" id="PF00067">
    <property type="entry name" value="p450"/>
    <property type="match status" value="1"/>
</dbReference>
<feature type="region of interest" description="Disordered" evidence="2">
    <location>
        <begin position="316"/>
        <end position="353"/>
    </location>
</feature>
<evidence type="ECO:0000256" key="1">
    <source>
        <dbReference type="ARBA" id="ARBA00010617"/>
    </source>
</evidence>
<dbReference type="InterPro" id="IPR050121">
    <property type="entry name" value="Cytochrome_P450_monoxygenase"/>
</dbReference>
<dbReference type="AlphaFoldDB" id="A0A5Q0HEH6"/>
<name>A0A5Q0HEH6_SACSY</name>
<gene>
    <name evidence="3" type="ORF">EKG83_20260</name>
</gene>
<accession>A0A5Q0HEH6</accession>
<proteinExistence type="inferred from homology"/>
<dbReference type="GO" id="GO:0020037">
    <property type="term" value="F:heme binding"/>
    <property type="evidence" value="ECO:0007669"/>
    <property type="project" value="InterPro"/>
</dbReference>
<dbReference type="InterPro" id="IPR002397">
    <property type="entry name" value="Cyt_P450_B"/>
</dbReference>
<dbReference type="PANTHER" id="PTHR24305">
    <property type="entry name" value="CYTOCHROME P450"/>
    <property type="match status" value="1"/>
</dbReference>
<dbReference type="Proteomes" id="UP000325787">
    <property type="component" value="Chromosome"/>
</dbReference>
<organism evidence="3 4">
    <name type="scientific">Saccharothrix syringae</name>
    <name type="common">Nocardiopsis syringae</name>
    <dbReference type="NCBI Taxonomy" id="103733"/>
    <lineage>
        <taxon>Bacteria</taxon>
        <taxon>Bacillati</taxon>
        <taxon>Actinomycetota</taxon>
        <taxon>Actinomycetes</taxon>
        <taxon>Pseudonocardiales</taxon>
        <taxon>Pseudonocardiaceae</taxon>
        <taxon>Saccharothrix</taxon>
    </lineage>
</organism>
<dbReference type="PANTHER" id="PTHR24305:SF166">
    <property type="entry name" value="CYTOCHROME P450 12A4, MITOCHONDRIAL-RELATED"/>
    <property type="match status" value="1"/>
</dbReference>
<dbReference type="InterPro" id="IPR001128">
    <property type="entry name" value="Cyt_P450"/>
</dbReference>
<comment type="similarity">
    <text evidence="1">Belongs to the cytochrome P450 family.</text>
</comment>
<protein>
    <submittedName>
        <fullName evidence="3">Cytochrome P450</fullName>
    </submittedName>
</protein>
<dbReference type="OrthoDB" id="5290182at2"/>
<dbReference type="PRINTS" id="PR00359">
    <property type="entry name" value="BP450"/>
</dbReference>
<dbReference type="EMBL" id="CP034550">
    <property type="protein sequence ID" value="QFZ24375.1"/>
    <property type="molecule type" value="Genomic_DNA"/>
</dbReference>
<dbReference type="InterPro" id="IPR036396">
    <property type="entry name" value="Cyt_P450_sf"/>
</dbReference>
<dbReference type="PRINTS" id="PR00385">
    <property type="entry name" value="P450"/>
</dbReference>
<sequence>MAVREAIGRVMKPAGVRARQDLVDRAIREALAGLAGRPFDPVEVTWEVGLRSALPVCAGEPTPDLVPVLLASSAAGRGLVDAAIRVPRWWPSAHRRRIRAANRRVRAEVARLMADDRPESSPPSLVDVVRRTGGRAAGRVVATGLLSAIPAAGGAWCWLLRELGRHPDEVRLLRREAAAGGDLPHTTAFVREVLRLHPPAWLLGRNTSTPLELAGAAIPVGTSVLFSPYLLHRDPRWWDEPGRFSPRRWSGSGAPDAYLPFGAGPRVCTGAHLALTIMVRTAAHLVSHYDLAVEGPTGTCFGSVLLPTGMRCSLTPRIPEARSPEARRPSLLDGRLASFAVPPPGFEPGPSAS</sequence>